<feature type="transmembrane region" description="Helical" evidence="1">
    <location>
        <begin position="243"/>
        <end position="264"/>
    </location>
</feature>
<evidence type="ECO:0000313" key="2">
    <source>
        <dbReference type="EMBL" id="RIA64797.1"/>
    </source>
</evidence>
<feature type="transmembrane region" description="Helical" evidence="1">
    <location>
        <begin position="64"/>
        <end position="87"/>
    </location>
</feature>
<name>A0A397R030_9MOLU</name>
<dbReference type="OrthoDB" id="8582979at2"/>
<protein>
    <submittedName>
        <fullName evidence="2">ABC-2 type transport system permease protein</fullName>
    </submittedName>
</protein>
<feature type="transmembrane region" description="Helical" evidence="1">
    <location>
        <begin position="133"/>
        <end position="159"/>
    </location>
</feature>
<dbReference type="InParanoid" id="A0A397R030"/>
<reference evidence="2 3" key="1">
    <citation type="submission" date="2018-08" db="EMBL/GenBank/DDBJ databases">
        <title>Genomic Encyclopedia of Archaeal and Bacterial Type Strains, Phase II (KMG-II): from individual species to whole genera.</title>
        <authorList>
            <person name="Goeker M."/>
        </authorList>
    </citation>
    <scope>NUCLEOTIDE SEQUENCE [LARGE SCALE GENOMIC DNA]</scope>
    <source>
        <strain evidence="2 3">ATCC 27112</strain>
    </source>
</reference>
<keyword evidence="1" id="KW-0812">Transmembrane</keyword>
<dbReference type="InterPro" id="IPR010390">
    <property type="entry name" value="ABC-2_transporter-like"/>
</dbReference>
<sequence>MLRKYKPFLKAGAMGAFAYRSAIFTWLFISILQIICVVFLWVAVYQNSPDGVDSVINGFTFKEMIVYTVFVNIFGFATLGGDTLFIINEDIKKGTIDLAFTKPISYRFRLLSENLGNLFAVNLMIGIPGFTIAFIVFASIGFITITPVSLLISIALFILAQFIANLLNDTINYICGVLCFYTSSGWGINQAKEIIVSFLCGRLLPLAFFPGIFGLVINYLPFAGISYYPVLILIGKVDLLTSIHYVGFSLCWLILLNIFAKLLFNHASKKITVQGG</sequence>
<dbReference type="PANTHER" id="PTHR36832:SF1">
    <property type="entry name" value="SLR1174 PROTEIN"/>
    <property type="match status" value="1"/>
</dbReference>
<organism evidence="2 3">
    <name type="scientific">Anaeroplasma bactoclasticum</name>
    <dbReference type="NCBI Taxonomy" id="2088"/>
    <lineage>
        <taxon>Bacteria</taxon>
        <taxon>Bacillati</taxon>
        <taxon>Mycoplasmatota</taxon>
        <taxon>Mollicutes</taxon>
        <taxon>Anaeroplasmatales</taxon>
        <taxon>Anaeroplasmataceae</taxon>
        <taxon>Anaeroplasma</taxon>
    </lineage>
</organism>
<dbReference type="Pfam" id="PF06182">
    <property type="entry name" value="ABC2_membrane_6"/>
    <property type="match status" value="1"/>
</dbReference>
<keyword evidence="1" id="KW-1133">Transmembrane helix</keyword>
<dbReference type="PANTHER" id="PTHR36832">
    <property type="entry name" value="SLR1174 PROTEIN-RELATED"/>
    <property type="match status" value="1"/>
</dbReference>
<feature type="transmembrane region" description="Helical" evidence="1">
    <location>
        <begin position="108"/>
        <end position="127"/>
    </location>
</feature>
<feature type="transmembrane region" description="Helical" evidence="1">
    <location>
        <begin position="21"/>
        <end position="44"/>
    </location>
</feature>
<dbReference type="AlphaFoldDB" id="A0A397R030"/>
<keyword evidence="3" id="KW-1185">Reference proteome</keyword>
<comment type="caution">
    <text evidence="2">The sequence shown here is derived from an EMBL/GenBank/DDBJ whole genome shotgun (WGS) entry which is preliminary data.</text>
</comment>
<keyword evidence="1" id="KW-0472">Membrane</keyword>
<dbReference type="EMBL" id="QXEV01000037">
    <property type="protein sequence ID" value="RIA64797.1"/>
    <property type="molecule type" value="Genomic_DNA"/>
</dbReference>
<gene>
    <name evidence="2" type="ORF">EI71_01881</name>
</gene>
<evidence type="ECO:0000313" key="3">
    <source>
        <dbReference type="Proteomes" id="UP000266506"/>
    </source>
</evidence>
<evidence type="ECO:0000256" key="1">
    <source>
        <dbReference type="SAM" id="Phobius"/>
    </source>
</evidence>
<proteinExistence type="predicted"/>
<dbReference type="Proteomes" id="UP000266506">
    <property type="component" value="Unassembled WGS sequence"/>
</dbReference>
<accession>A0A397R030</accession>
<dbReference type="RefSeq" id="WP_119016943.1">
    <property type="nucleotide sequence ID" value="NZ_QXEV01000037.1"/>
</dbReference>